<evidence type="ECO:0000256" key="1">
    <source>
        <dbReference type="SAM" id="SignalP"/>
    </source>
</evidence>
<name>A0ABQ3NRN6_STRVG</name>
<protein>
    <recommendedName>
        <fullName evidence="4">Phospholipase</fullName>
    </recommendedName>
</protein>
<evidence type="ECO:0000313" key="2">
    <source>
        <dbReference type="EMBL" id="GHI15441.1"/>
    </source>
</evidence>
<dbReference type="RefSeq" id="WP_234308776.1">
    <property type="nucleotide sequence ID" value="NZ_BMRU01000001.1"/>
</dbReference>
<proteinExistence type="predicted"/>
<dbReference type="InterPro" id="IPR036444">
    <property type="entry name" value="PLipase_A2_dom_sf"/>
</dbReference>
<dbReference type="SUPFAM" id="SSF48619">
    <property type="entry name" value="Phospholipase A2, PLA2"/>
    <property type="match status" value="1"/>
</dbReference>
<dbReference type="Gene3D" id="1.20.90.10">
    <property type="entry name" value="Phospholipase A2 domain"/>
    <property type="match status" value="1"/>
</dbReference>
<evidence type="ECO:0008006" key="4">
    <source>
        <dbReference type="Google" id="ProtNLM"/>
    </source>
</evidence>
<feature type="signal peptide" evidence="1">
    <location>
        <begin position="1"/>
        <end position="25"/>
    </location>
</feature>
<sequence length="537" mass="56913">MRRIALPVVAAVSLALLLPQQMASATELPTQPLAQGEIQNIGPGMYVSESNSYQIAENDVPAGLMGRSHTIVAQAQGVSQAQDAPATRSDLGVFGPSWEAEFLGGQLNRKLSTGNGAITTTYLDTNESTRYDLTDSVAGPNGGSVNTYKSADGSTVVESITWDDLLGTLKTTAVETLNVNLTTVESGDQAPVDQSGNPIAAADLKTSFTWKQVGGGGDNWRVTAVGSKAFQQSTVAYDSAGRVSTVKEPARGETPAQSLKVNYATATTASGSALGDVNGQVKDITLTVDQTVQTLARYSYDTSGLLRKVANPAEGSELNAYTYDGSDRVATATSDNGARWELTFSGGSAAPQAQETTGTVPVAGSAMSGAPSIAQGEGITPAASDFKGSEITDPQAYPRYCSTAVSWMWYQYSGCATKVAHYGWKNPYWKQTPTKAWVIGINGDHCTSASDKPGGWDFRAACDSHDYGYGTIGNSYKGYSYYLDRNKGISVDVAFYNILYNNTCPAYFWKGACRSTAYTYYTAVFYFGRPKNGADAT</sequence>
<keyword evidence="1" id="KW-0732">Signal</keyword>
<evidence type="ECO:0000313" key="3">
    <source>
        <dbReference type="Proteomes" id="UP000660554"/>
    </source>
</evidence>
<keyword evidence="3" id="KW-1185">Reference proteome</keyword>
<gene>
    <name evidence="2" type="ORF">Scinn_49040</name>
</gene>
<feature type="chain" id="PRO_5045236963" description="Phospholipase" evidence="1">
    <location>
        <begin position="26"/>
        <end position="537"/>
    </location>
</feature>
<dbReference type="Pfam" id="PF09056">
    <property type="entry name" value="Phospholip_A2_3"/>
    <property type="match status" value="1"/>
</dbReference>
<dbReference type="EMBL" id="BNDV01000010">
    <property type="protein sequence ID" value="GHI15441.1"/>
    <property type="molecule type" value="Genomic_DNA"/>
</dbReference>
<comment type="caution">
    <text evidence="2">The sequence shown here is derived from an EMBL/GenBank/DDBJ whole genome shotgun (WGS) entry which is preliminary data.</text>
</comment>
<reference evidence="3" key="1">
    <citation type="submission" date="2020-09" db="EMBL/GenBank/DDBJ databases">
        <title>Whole genome shotgun sequence of Streptomyces cinnamonensis NBRC 15873.</title>
        <authorList>
            <person name="Komaki H."/>
            <person name="Tamura T."/>
        </authorList>
    </citation>
    <scope>NUCLEOTIDE SEQUENCE [LARGE SCALE GENOMIC DNA]</scope>
    <source>
        <strain evidence="3">NBRC 15873</strain>
    </source>
</reference>
<dbReference type="GeneID" id="86958601"/>
<dbReference type="InterPro" id="IPR015141">
    <property type="entry name" value="PLipase_A2_prok/fun"/>
</dbReference>
<accession>A0ABQ3NRN6</accession>
<dbReference type="Proteomes" id="UP000660554">
    <property type="component" value="Unassembled WGS sequence"/>
</dbReference>
<organism evidence="2 3">
    <name type="scientific">Streptomyces virginiae</name>
    <name type="common">Streptomyces cinnamonensis</name>
    <dbReference type="NCBI Taxonomy" id="1961"/>
    <lineage>
        <taxon>Bacteria</taxon>
        <taxon>Bacillati</taxon>
        <taxon>Actinomycetota</taxon>
        <taxon>Actinomycetes</taxon>
        <taxon>Kitasatosporales</taxon>
        <taxon>Streptomycetaceae</taxon>
        <taxon>Streptomyces</taxon>
    </lineage>
</organism>